<dbReference type="PANTHER" id="PTHR34580:SF1">
    <property type="entry name" value="PROTEIN PAFC"/>
    <property type="match status" value="1"/>
</dbReference>
<evidence type="ECO:0000313" key="3">
    <source>
        <dbReference type="EMBL" id="RKH40326.1"/>
    </source>
</evidence>
<accession>A0A3A8N7S8</accession>
<protein>
    <submittedName>
        <fullName evidence="3">WYL domain-containing protein</fullName>
    </submittedName>
</protein>
<dbReference type="OrthoDB" id="9787242at2"/>
<evidence type="ECO:0000313" key="4">
    <source>
        <dbReference type="Proteomes" id="UP000273405"/>
    </source>
</evidence>
<dbReference type="Pfam" id="PF13280">
    <property type="entry name" value="WYL"/>
    <property type="match status" value="1"/>
</dbReference>
<dbReference type="AlphaFoldDB" id="A0A3A8N7S8"/>
<dbReference type="Pfam" id="PF25583">
    <property type="entry name" value="WCX"/>
    <property type="match status" value="1"/>
</dbReference>
<feature type="domain" description="WCX" evidence="2">
    <location>
        <begin position="253"/>
        <end position="328"/>
    </location>
</feature>
<evidence type="ECO:0000259" key="2">
    <source>
        <dbReference type="Pfam" id="PF25583"/>
    </source>
</evidence>
<dbReference type="InterPro" id="IPR057727">
    <property type="entry name" value="WCX_dom"/>
</dbReference>
<dbReference type="InterPro" id="IPR051534">
    <property type="entry name" value="CBASS_pafABC_assoc_protein"/>
</dbReference>
<dbReference type="InterPro" id="IPR026881">
    <property type="entry name" value="WYL_dom"/>
</dbReference>
<evidence type="ECO:0000259" key="1">
    <source>
        <dbReference type="Pfam" id="PF13280"/>
    </source>
</evidence>
<feature type="domain" description="WYL" evidence="1">
    <location>
        <begin position="152"/>
        <end position="219"/>
    </location>
</feature>
<proteinExistence type="predicted"/>
<dbReference type="PANTHER" id="PTHR34580">
    <property type="match status" value="1"/>
</dbReference>
<reference evidence="4" key="1">
    <citation type="submission" date="2018-09" db="EMBL/GenBank/DDBJ databases">
        <authorList>
            <person name="Livingstone P.G."/>
            <person name="Whitworth D.E."/>
        </authorList>
    </citation>
    <scope>NUCLEOTIDE SEQUENCE [LARGE SCALE GENOMIC DNA]</scope>
    <source>
        <strain evidence="4">CA040B</strain>
    </source>
</reference>
<sequence length="343" mass="38465">MDRTERILDLVALLLDAREPISWAELREHFPADYGGSDDAAERKFERDKAELVELGFPLSYVQGDDERRDGYLVDRDVYYLPEADLTKEELAVLYAAGSAALASGAFPGRDDLAHALRKIGFFAGESLPTPRVRMELGTGQEGQEKEVSARLEQLWEACSTHKWVHIVYGSPKQSGPTERRVDPYGLALRRGVWTLVGYCHLRQGLRTFHVHRIRDLKVNTARPRTPDFEVPADFSLDAHVAYFPWQYRFHAPMEVALRLSGPLASRAGSLFPGAVLEPVEEGVTRARFPVTFVDGLMRFVLSLGADCRVEGPPEARERLEQMAARILEKHAVVDGNGQRVIA</sequence>
<name>A0A3A8N7S8_9BACT</name>
<dbReference type="RefSeq" id="WP_120627088.1">
    <property type="nucleotide sequence ID" value="NZ_RAWG01000135.1"/>
</dbReference>
<comment type="caution">
    <text evidence="3">The sequence shown here is derived from an EMBL/GenBank/DDBJ whole genome shotgun (WGS) entry which is preliminary data.</text>
</comment>
<organism evidence="3 4">
    <name type="scientific">Corallococcus sicarius</name>
    <dbReference type="NCBI Taxonomy" id="2316726"/>
    <lineage>
        <taxon>Bacteria</taxon>
        <taxon>Pseudomonadati</taxon>
        <taxon>Myxococcota</taxon>
        <taxon>Myxococcia</taxon>
        <taxon>Myxococcales</taxon>
        <taxon>Cystobacterineae</taxon>
        <taxon>Myxococcaceae</taxon>
        <taxon>Corallococcus</taxon>
    </lineage>
</organism>
<keyword evidence="4" id="KW-1185">Reference proteome</keyword>
<dbReference type="Proteomes" id="UP000273405">
    <property type="component" value="Unassembled WGS sequence"/>
</dbReference>
<gene>
    <name evidence="3" type="ORF">D7X12_21160</name>
</gene>
<dbReference type="EMBL" id="RAWG01000135">
    <property type="protein sequence ID" value="RKH40326.1"/>
    <property type="molecule type" value="Genomic_DNA"/>
</dbReference>
<dbReference type="PROSITE" id="PS52050">
    <property type="entry name" value="WYL"/>
    <property type="match status" value="1"/>
</dbReference>